<dbReference type="PANTHER" id="PTHR47354">
    <property type="entry name" value="NADH OXIDOREDUCTASE HCR"/>
    <property type="match status" value="1"/>
</dbReference>
<evidence type="ECO:0000259" key="8">
    <source>
        <dbReference type="PROSITE" id="PS51384"/>
    </source>
</evidence>
<dbReference type="InterPro" id="IPR006058">
    <property type="entry name" value="2Fe2S_fd_BS"/>
</dbReference>
<dbReference type="Proteomes" id="UP000532373">
    <property type="component" value="Unassembled WGS sequence"/>
</dbReference>
<proteinExistence type="predicted"/>
<keyword evidence="4 9" id="KW-0560">Oxidoreductase</keyword>
<dbReference type="InterPro" id="IPR017927">
    <property type="entry name" value="FAD-bd_FR_type"/>
</dbReference>
<keyword evidence="1" id="KW-0285">Flavoprotein</keyword>
<dbReference type="InterPro" id="IPR050415">
    <property type="entry name" value="MRET"/>
</dbReference>
<sequence length="325" mass="35016">MPATTIKAGARLQLRVAAKCVCAQGIVALDLVAPDGAELPAFTAGSHLDLFLPGGFTRQYSLRNDPNERRRYALGVLREPGGRGGSAYVHDRLKSGDLIEASRPRNAFALDETAPFSLLLAGGIGVTPILAMAHRLSTLGRDFEFHYCARSAERMAFRDEIEASPFAAQMRFHLDDGPAGQRLDLDRLLGGRPNGAHLYACGPSGFLDAVVSRAAAAWPKETIHREYFANAAPKPTSGDQPFTVRLARDGRSFEVSPGRSIAEVLSANGIVIPVSCEQGICGTCLTRVLSGEPDHRDLVLTDRQRADHITLCCSRARSAELVLDL</sequence>
<evidence type="ECO:0000259" key="7">
    <source>
        <dbReference type="PROSITE" id="PS51085"/>
    </source>
</evidence>
<dbReference type="Gene3D" id="3.40.50.80">
    <property type="entry name" value="Nucleotide-binding domain of ferredoxin-NADP reductase (FNR) module"/>
    <property type="match status" value="1"/>
</dbReference>
<dbReference type="GO" id="GO:0046872">
    <property type="term" value="F:metal ion binding"/>
    <property type="evidence" value="ECO:0007669"/>
    <property type="project" value="UniProtKB-KW"/>
</dbReference>
<dbReference type="InterPro" id="IPR039261">
    <property type="entry name" value="FNR_nucleotide-bd"/>
</dbReference>
<dbReference type="Pfam" id="PF00111">
    <property type="entry name" value="Fer2"/>
    <property type="match status" value="1"/>
</dbReference>
<evidence type="ECO:0000256" key="1">
    <source>
        <dbReference type="ARBA" id="ARBA00022630"/>
    </source>
</evidence>
<dbReference type="PANTHER" id="PTHR47354:SF1">
    <property type="entry name" value="CARNITINE MONOOXYGENASE REDUCTASE SUBUNIT"/>
    <property type="match status" value="1"/>
</dbReference>
<evidence type="ECO:0000256" key="4">
    <source>
        <dbReference type="ARBA" id="ARBA00023002"/>
    </source>
</evidence>
<feature type="domain" description="FAD-binding FR-type" evidence="8">
    <location>
        <begin position="9"/>
        <end position="111"/>
    </location>
</feature>
<dbReference type="AlphaFoldDB" id="A0A8E1WHA1"/>
<feature type="domain" description="2Fe-2S ferredoxin-type" evidence="7">
    <location>
        <begin position="242"/>
        <end position="325"/>
    </location>
</feature>
<organism evidence="9 10">
    <name type="scientific">Aminobacter carboxidus</name>
    <dbReference type="NCBI Taxonomy" id="376165"/>
    <lineage>
        <taxon>Bacteria</taxon>
        <taxon>Pseudomonadati</taxon>
        <taxon>Pseudomonadota</taxon>
        <taxon>Alphaproteobacteria</taxon>
        <taxon>Hyphomicrobiales</taxon>
        <taxon>Phyllobacteriaceae</taxon>
        <taxon>Aminobacter</taxon>
    </lineage>
</organism>
<keyword evidence="2" id="KW-0001">2Fe-2S</keyword>
<dbReference type="GO" id="GO:0018489">
    <property type="term" value="F:vanillate monooxygenase activity"/>
    <property type="evidence" value="ECO:0007669"/>
    <property type="project" value="UniProtKB-EC"/>
</dbReference>
<dbReference type="PROSITE" id="PS51085">
    <property type="entry name" value="2FE2S_FER_2"/>
    <property type="match status" value="1"/>
</dbReference>
<dbReference type="GO" id="GO:0051537">
    <property type="term" value="F:2 iron, 2 sulfur cluster binding"/>
    <property type="evidence" value="ECO:0007669"/>
    <property type="project" value="UniProtKB-KW"/>
</dbReference>
<dbReference type="Gene3D" id="2.40.30.10">
    <property type="entry name" value="Translation factors"/>
    <property type="match status" value="1"/>
</dbReference>
<evidence type="ECO:0000256" key="6">
    <source>
        <dbReference type="ARBA" id="ARBA00023014"/>
    </source>
</evidence>
<evidence type="ECO:0000256" key="3">
    <source>
        <dbReference type="ARBA" id="ARBA00022723"/>
    </source>
</evidence>
<evidence type="ECO:0000313" key="10">
    <source>
        <dbReference type="Proteomes" id="UP000532373"/>
    </source>
</evidence>
<dbReference type="InterPro" id="IPR017938">
    <property type="entry name" value="Riboflavin_synthase-like_b-brl"/>
</dbReference>
<accession>A0A8E1WHA1</accession>
<dbReference type="InterPro" id="IPR012675">
    <property type="entry name" value="Beta-grasp_dom_sf"/>
</dbReference>
<dbReference type="InterPro" id="IPR036010">
    <property type="entry name" value="2Fe-2S_ferredoxin-like_sf"/>
</dbReference>
<dbReference type="CDD" id="cd06185">
    <property type="entry name" value="PDR_like"/>
    <property type="match status" value="1"/>
</dbReference>
<dbReference type="SUPFAM" id="SSF63380">
    <property type="entry name" value="Riboflavin synthase domain-like"/>
    <property type="match status" value="1"/>
</dbReference>
<dbReference type="PROSITE" id="PS51384">
    <property type="entry name" value="FAD_FR"/>
    <property type="match status" value="1"/>
</dbReference>
<protein>
    <submittedName>
        <fullName evidence="9">Vanillate O-demethylase ferredoxin subunit</fullName>
        <ecNumber evidence="9">1.14.13.82</ecNumber>
    </submittedName>
</protein>
<keyword evidence="5" id="KW-0408">Iron</keyword>
<comment type="caution">
    <text evidence="9">The sequence shown here is derived from an EMBL/GenBank/DDBJ whole genome shotgun (WGS) entry which is preliminary data.</text>
</comment>
<dbReference type="CDD" id="cd00207">
    <property type="entry name" value="fer2"/>
    <property type="match status" value="1"/>
</dbReference>
<evidence type="ECO:0000256" key="5">
    <source>
        <dbReference type="ARBA" id="ARBA00023004"/>
    </source>
</evidence>
<name>A0A8E1WHA1_9HYPH</name>
<dbReference type="SUPFAM" id="SSF54292">
    <property type="entry name" value="2Fe-2S ferredoxin-like"/>
    <property type="match status" value="1"/>
</dbReference>
<keyword evidence="6" id="KW-0411">Iron-sulfur</keyword>
<dbReference type="PRINTS" id="PR00409">
    <property type="entry name" value="PHDIOXRDTASE"/>
</dbReference>
<dbReference type="RefSeq" id="WP_184771094.1">
    <property type="nucleotide sequence ID" value="NZ_JACHGI010000010.1"/>
</dbReference>
<dbReference type="InterPro" id="IPR001041">
    <property type="entry name" value="2Fe-2S_ferredoxin-type"/>
</dbReference>
<dbReference type="Gene3D" id="3.10.20.30">
    <property type="match status" value="1"/>
</dbReference>
<dbReference type="SUPFAM" id="SSF52343">
    <property type="entry name" value="Ferredoxin reductase-like, C-terminal NADP-linked domain"/>
    <property type="match status" value="1"/>
</dbReference>
<dbReference type="PROSITE" id="PS00197">
    <property type="entry name" value="2FE2S_FER_1"/>
    <property type="match status" value="1"/>
</dbReference>
<dbReference type="EMBL" id="JACHGI010000010">
    <property type="protein sequence ID" value="MBB6468512.1"/>
    <property type="molecule type" value="Genomic_DNA"/>
</dbReference>
<keyword evidence="3" id="KW-0479">Metal-binding</keyword>
<evidence type="ECO:0000313" key="9">
    <source>
        <dbReference type="EMBL" id="MBB6468512.1"/>
    </source>
</evidence>
<evidence type="ECO:0000256" key="2">
    <source>
        <dbReference type="ARBA" id="ARBA00022714"/>
    </source>
</evidence>
<dbReference type="EC" id="1.14.13.82" evidence="9"/>
<gene>
    <name evidence="9" type="ORF">HNQ96_004396</name>
</gene>
<reference evidence="9 10" key="1">
    <citation type="submission" date="2020-08" db="EMBL/GenBank/DDBJ databases">
        <title>Genomic Encyclopedia of Type Strains, Phase IV (KMG-IV): sequencing the most valuable type-strain genomes for metagenomic binning, comparative biology and taxonomic classification.</title>
        <authorList>
            <person name="Goeker M."/>
        </authorList>
    </citation>
    <scope>NUCLEOTIDE SEQUENCE [LARGE SCALE GENOMIC DNA]</scope>
    <source>
        <strain evidence="9 10">DSM 17454</strain>
    </source>
</reference>